<protein>
    <submittedName>
        <fullName evidence="14">Ion transporter</fullName>
    </submittedName>
</protein>
<dbReference type="Gene3D" id="1.20.120.350">
    <property type="entry name" value="Voltage-gated potassium channels. Chain C"/>
    <property type="match status" value="1"/>
</dbReference>
<comment type="caution">
    <text evidence="14">The sequence shown here is derived from an EMBL/GenBank/DDBJ whole genome shotgun (WGS) entry which is preliminary data.</text>
</comment>
<dbReference type="PRINTS" id="PR00169">
    <property type="entry name" value="KCHANNEL"/>
</dbReference>
<dbReference type="InterPro" id="IPR005821">
    <property type="entry name" value="Ion_trans_dom"/>
</dbReference>
<name>A0ABS3FPB5_9CYAN</name>
<evidence type="ECO:0000256" key="4">
    <source>
        <dbReference type="ARBA" id="ARBA00022692"/>
    </source>
</evidence>
<dbReference type="InterPro" id="IPR028325">
    <property type="entry name" value="VG_K_chnl"/>
</dbReference>
<evidence type="ECO:0000256" key="3">
    <source>
        <dbReference type="ARBA" id="ARBA00022538"/>
    </source>
</evidence>
<feature type="transmembrane region" description="Helical" evidence="12">
    <location>
        <begin position="177"/>
        <end position="197"/>
    </location>
</feature>
<dbReference type="EMBL" id="JAFLQW010000089">
    <property type="protein sequence ID" value="MBO0348222.1"/>
    <property type="molecule type" value="Genomic_DNA"/>
</dbReference>
<keyword evidence="9" id="KW-0406">Ion transport</keyword>
<keyword evidence="5" id="KW-0631">Potassium channel</keyword>
<evidence type="ECO:0000256" key="5">
    <source>
        <dbReference type="ARBA" id="ARBA00022826"/>
    </source>
</evidence>
<keyword evidence="3" id="KW-0633">Potassium transport</keyword>
<dbReference type="Pfam" id="PF00520">
    <property type="entry name" value="Ion_trans"/>
    <property type="match status" value="1"/>
</dbReference>
<proteinExistence type="predicted"/>
<dbReference type="Gene3D" id="1.10.287.70">
    <property type="match status" value="1"/>
</dbReference>
<comment type="subcellular location">
    <subcellularLocation>
        <location evidence="1">Membrane</location>
        <topology evidence="1">Multi-pass membrane protein</topology>
    </subcellularLocation>
</comment>
<feature type="transmembrane region" description="Helical" evidence="12">
    <location>
        <begin position="209"/>
        <end position="230"/>
    </location>
</feature>
<evidence type="ECO:0000256" key="8">
    <source>
        <dbReference type="ARBA" id="ARBA00022989"/>
    </source>
</evidence>
<dbReference type="InterPro" id="IPR027359">
    <property type="entry name" value="Volt_channel_dom_sf"/>
</dbReference>
<evidence type="ECO:0000313" key="14">
    <source>
        <dbReference type="EMBL" id="MBO0348222.1"/>
    </source>
</evidence>
<feature type="transmembrane region" description="Helical" evidence="12">
    <location>
        <begin position="31"/>
        <end position="49"/>
    </location>
</feature>
<evidence type="ECO:0000256" key="11">
    <source>
        <dbReference type="ARBA" id="ARBA00023303"/>
    </source>
</evidence>
<keyword evidence="15" id="KW-1185">Reference proteome</keyword>
<evidence type="ECO:0000256" key="9">
    <source>
        <dbReference type="ARBA" id="ARBA00023065"/>
    </source>
</evidence>
<feature type="transmembrane region" description="Helical" evidence="12">
    <location>
        <begin position="91"/>
        <end position="116"/>
    </location>
</feature>
<feature type="transmembrane region" description="Helical" evidence="12">
    <location>
        <begin position="61"/>
        <end position="79"/>
    </location>
</feature>
<evidence type="ECO:0000256" key="6">
    <source>
        <dbReference type="ARBA" id="ARBA00022882"/>
    </source>
</evidence>
<keyword evidence="7" id="KW-0630">Potassium</keyword>
<evidence type="ECO:0000256" key="2">
    <source>
        <dbReference type="ARBA" id="ARBA00022448"/>
    </source>
</evidence>
<organism evidence="14 15">
    <name type="scientific">Phormidium pseudopriestleyi FRX01</name>
    <dbReference type="NCBI Taxonomy" id="1759528"/>
    <lineage>
        <taxon>Bacteria</taxon>
        <taxon>Bacillati</taxon>
        <taxon>Cyanobacteriota</taxon>
        <taxon>Cyanophyceae</taxon>
        <taxon>Oscillatoriophycideae</taxon>
        <taxon>Oscillatoriales</taxon>
        <taxon>Oscillatoriaceae</taxon>
        <taxon>Phormidium</taxon>
    </lineage>
</organism>
<evidence type="ECO:0000313" key="15">
    <source>
        <dbReference type="Proteomes" id="UP000664844"/>
    </source>
</evidence>
<evidence type="ECO:0000256" key="7">
    <source>
        <dbReference type="ARBA" id="ARBA00022958"/>
    </source>
</evidence>
<feature type="transmembrane region" description="Helical" evidence="12">
    <location>
        <begin position="147"/>
        <end position="165"/>
    </location>
</feature>
<gene>
    <name evidence="14" type="ORF">J0895_03705</name>
</gene>
<dbReference type="PANTHER" id="PTHR11537:SF254">
    <property type="entry name" value="POTASSIUM VOLTAGE-GATED CHANNEL PROTEIN SHAB"/>
    <property type="match status" value="1"/>
</dbReference>
<keyword evidence="10 12" id="KW-0472">Membrane</keyword>
<sequence length="281" mass="32128">MQLNLYYFIPKNLAEKLSFYLDDTQTRAGKWINLILTSLVLLSSAIFVIETYNIPPQLTLILDKLNTFILIIFFLEYIIRFWSAKQKIRYFFSLYSLIDLIVIIPLFIGDFGISYLRLLRWFRILRLLRFVESQVFFDSTEGEDQLIIRRIIFTLFTIVFVYSGLIYQVEHPTNPEAFRTFIDAVYFCVVTMTTVGFGDVTPLSQGGRLLTILMIISGIALIPGQLGALIKELVRNANRVESPCGGCGLSRHDRDAQFCKICGTSLESSPLNPSRSPDAES</sequence>
<dbReference type="SUPFAM" id="SSF81324">
    <property type="entry name" value="Voltage-gated potassium channels"/>
    <property type="match status" value="1"/>
</dbReference>
<feature type="domain" description="Ion transport" evidence="13">
    <location>
        <begin position="30"/>
        <end position="222"/>
    </location>
</feature>
<evidence type="ECO:0000259" key="13">
    <source>
        <dbReference type="Pfam" id="PF00520"/>
    </source>
</evidence>
<keyword evidence="2" id="KW-0813">Transport</keyword>
<keyword evidence="4 12" id="KW-0812">Transmembrane</keyword>
<reference evidence="14 15" key="1">
    <citation type="submission" date="2021-03" db="EMBL/GenBank/DDBJ databases">
        <title>Metabolic Capacity of the Antarctic Cyanobacterium Phormidium pseudopriestleyi that Sustains Oxygenic Photosynthesis in the Presence of Hydrogen Sulfide.</title>
        <authorList>
            <person name="Lumian J.E."/>
            <person name="Jungblut A.D."/>
            <person name="Dillon M.L."/>
            <person name="Hawes I."/>
            <person name="Doran P.T."/>
            <person name="Mackey T.J."/>
            <person name="Dick G.J."/>
            <person name="Grettenberger C.L."/>
            <person name="Sumner D.Y."/>
        </authorList>
    </citation>
    <scope>NUCLEOTIDE SEQUENCE [LARGE SCALE GENOMIC DNA]</scope>
    <source>
        <strain evidence="14 15">FRX01</strain>
    </source>
</reference>
<keyword evidence="6" id="KW-0851">Voltage-gated channel</keyword>
<dbReference type="RefSeq" id="WP_207086777.1">
    <property type="nucleotide sequence ID" value="NZ_JAFLQW010000089.1"/>
</dbReference>
<evidence type="ECO:0000256" key="1">
    <source>
        <dbReference type="ARBA" id="ARBA00004141"/>
    </source>
</evidence>
<keyword evidence="8 12" id="KW-1133">Transmembrane helix</keyword>
<accession>A0ABS3FPB5</accession>
<dbReference type="PANTHER" id="PTHR11537">
    <property type="entry name" value="VOLTAGE-GATED POTASSIUM CHANNEL"/>
    <property type="match status" value="1"/>
</dbReference>
<dbReference type="Proteomes" id="UP000664844">
    <property type="component" value="Unassembled WGS sequence"/>
</dbReference>
<evidence type="ECO:0000256" key="10">
    <source>
        <dbReference type="ARBA" id="ARBA00023136"/>
    </source>
</evidence>
<evidence type="ECO:0000256" key="12">
    <source>
        <dbReference type="SAM" id="Phobius"/>
    </source>
</evidence>
<keyword evidence="11" id="KW-0407">Ion channel</keyword>